<dbReference type="PROSITE" id="PS00867">
    <property type="entry name" value="CPSASE_2"/>
    <property type="match status" value="1"/>
</dbReference>
<sequence>MFRTVLVANRGEIAIRALRAAYELGARTIAVFPHEDRNSLHRLKADEAYQIGEPGHPVRAYLSVDEIVRAARESGADAVYPGYGFLSENPQLARACAEAGITFVGPPADVLELTGNKATAVAAAREAGVPVLASSAPSADADALVGAAAEIGFPLFVKAVAGGGGRGMRRVDRPDRLPEALAAAMREAESAFGDPTVFLEKAVVDPRHIEVQILADGEGNVVHLYERDCSLQRRHQKVIELAPAPGLDPELRARICDDAVRFARRIGYRNAGTVEFLVGADGSHVFIEMNPRIQVEHTVTEEVTDIDLVQSQMRIASGETLADLGISQDTIVVRGAALQCRITTEDPANGFRPDTGIISAYRSPGGSGIRLDGGTAAAGTEISPHFDSLLVKLTCRGRDLTTAVNRARRAVAEFRIRSVATNIPFLQAVLDDPDFQAGRVTTSFIEERPHLLTARPSADRGTRLLTYLADVTVNKPHGERPHLIDPSVKLPELPAGSPPAGSRQRLADLGPEGFARWLRESPRVAVTDTTFRDAHQSLLATRVRTKDLLAVAPVVARTLPELLSLEAWGGATYDVALRFLAEDPWERLAALREAVPNICLQMLLRGRNTVGYTPYPTEVTAAFVEEAAATGVDIFRIFDALNDVEQMRPAIEAVRATGTSVAEVALCYTGDLSDPAEELYTLDYYLRLAEKTVEAGAHILAVKDMAGLLRPPAAATLVAALRREFDLPVHVHTHDTAGGQLAAYLAAVDAGADAVDGAVASMAGTTSQPSLSAIIAAFDHTDRSTGLSLAAAGDLEPYWEAVRRVYAPFEAGLSSPTGRVYDHEIPGGQLSNLRTQAISLGLGDHFEEIEAMYAAADRMLGRLVKVTPSSKVVGDLALHLVGAGVSPADFEADPSRFDIPDSVVGFLRGELGVPPGGWPEPFRTRALQGRPAARPVVELDEEQREGLEKDRRATLNRLLFPGPTEEFQKHRSAYGDTSVVSSADFFYGLRQGRECTVDLDPGVRLLIELEAVGEPDERGVRTVLARLNDQLRPLQIQDRSLASAVRAAEKADKNVPGHVAAPFAGVVTLVVGAGEAVEAGATVATIEAMKMEAAITAPVAGTVARVAVDRVQRVDGGDLLAVLE</sequence>
<accession>A0ABX8BDD9</accession>
<keyword evidence="5 8" id="KW-0547">Nucleotide-binding</keyword>
<evidence type="ECO:0000256" key="5">
    <source>
        <dbReference type="ARBA" id="ARBA00022741"/>
    </source>
</evidence>
<dbReference type="Gene3D" id="3.30.470.20">
    <property type="entry name" value="ATP-grasp fold, B domain"/>
    <property type="match status" value="1"/>
</dbReference>
<comment type="catalytic activity">
    <reaction evidence="8">
        <text>hydrogencarbonate + pyruvate + ATP = oxaloacetate + ADP + phosphate + H(+)</text>
        <dbReference type="Rhea" id="RHEA:20844"/>
        <dbReference type="ChEBI" id="CHEBI:15361"/>
        <dbReference type="ChEBI" id="CHEBI:15378"/>
        <dbReference type="ChEBI" id="CHEBI:16452"/>
        <dbReference type="ChEBI" id="CHEBI:17544"/>
        <dbReference type="ChEBI" id="CHEBI:30616"/>
        <dbReference type="ChEBI" id="CHEBI:43474"/>
        <dbReference type="ChEBI" id="CHEBI:456216"/>
        <dbReference type="EC" id="6.4.1.1"/>
    </reaction>
</comment>
<proteinExistence type="predicted"/>
<dbReference type="SUPFAM" id="SSF89000">
    <property type="entry name" value="post-HMGL domain-like"/>
    <property type="match status" value="1"/>
</dbReference>
<dbReference type="NCBIfam" id="NF006761">
    <property type="entry name" value="PRK09282.1"/>
    <property type="match status" value="1"/>
</dbReference>
<dbReference type="PROSITE" id="PS50975">
    <property type="entry name" value="ATP_GRASP"/>
    <property type="match status" value="1"/>
</dbReference>
<comment type="function">
    <text evidence="8">Catalyzes a 2-step reaction, involving the ATP-dependent carboxylation of the covalently attached biotin in the first step and the transfer of the carboxyl group to pyruvate in the second.</text>
</comment>
<dbReference type="RefSeq" id="WP_220561460.1">
    <property type="nucleotide sequence ID" value="NZ_CP074133.1"/>
</dbReference>
<evidence type="ECO:0000259" key="11">
    <source>
        <dbReference type="PROSITE" id="PS50975"/>
    </source>
</evidence>
<evidence type="ECO:0000256" key="1">
    <source>
        <dbReference type="ARBA" id="ARBA00001953"/>
    </source>
</evidence>
<dbReference type="InterPro" id="IPR000891">
    <property type="entry name" value="PYR_CT"/>
</dbReference>
<feature type="domain" description="Lipoyl-binding" evidence="10">
    <location>
        <begin position="1050"/>
        <end position="1124"/>
    </location>
</feature>
<dbReference type="InterPro" id="IPR016185">
    <property type="entry name" value="PreATP-grasp_dom_sf"/>
</dbReference>
<dbReference type="Pfam" id="PF00289">
    <property type="entry name" value="Biotin_carb_N"/>
    <property type="match status" value="1"/>
</dbReference>
<dbReference type="NCBIfam" id="NF009554">
    <property type="entry name" value="PRK12999.1"/>
    <property type="match status" value="1"/>
</dbReference>
<reference evidence="14 15" key="1">
    <citation type="submission" date="2021-05" db="EMBL/GenBank/DDBJ databases">
        <title>Direct Submission.</title>
        <authorList>
            <person name="Li K."/>
            <person name="Gao J."/>
        </authorList>
    </citation>
    <scope>NUCLEOTIDE SEQUENCE [LARGE SCALE GENOMIC DNA]</scope>
    <source>
        <strain evidence="14 15">Mg02</strain>
    </source>
</reference>
<name>A0ABX8BDD9_9ACTN</name>
<dbReference type="EMBL" id="CP074133">
    <property type="protein sequence ID" value="QUX20265.1"/>
    <property type="molecule type" value="Genomic_DNA"/>
</dbReference>
<dbReference type="InterPro" id="IPR005481">
    <property type="entry name" value="BC-like_N"/>
</dbReference>
<evidence type="ECO:0000256" key="2">
    <source>
        <dbReference type="ARBA" id="ARBA00013057"/>
    </source>
</evidence>
<dbReference type="InterPro" id="IPR055268">
    <property type="entry name" value="PCB-like"/>
</dbReference>
<dbReference type="Pfam" id="PF02786">
    <property type="entry name" value="CPSase_L_D2"/>
    <property type="match status" value="1"/>
</dbReference>
<evidence type="ECO:0000313" key="14">
    <source>
        <dbReference type="EMBL" id="QUX20265.1"/>
    </source>
</evidence>
<evidence type="ECO:0000256" key="6">
    <source>
        <dbReference type="ARBA" id="ARBA00022840"/>
    </source>
</evidence>
<evidence type="ECO:0000313" key="15">
    <source>
        <dbReference type="Proteomes" id="UP000676079"/>
    </source>
</evidence>
<evidence type="ECO:0000256" key="9">
    <source>
        <dbReference type="SAM" id="MobiDB-lite"/>
    </source>
</evidence>
<organism evidence="14 15">
    <name type="scientific">Nocardiopsis changdeensis</name>
    <dbReference type="NCBI Taxonomy" id="2831969"/>
    <lineage>
        <taxon>Bacteria</taxon>
        <taxon>Bacillati</taxon>
        <taxon>Actinomycetota</taxon>
        <taxon>Actinomycetes</taxon>
        <taxon>Streptosporangiales</taxon>
        <taxon>Nocardiopsidaceae</taxon>
        <taxon>Nocardiopsis</taxon>
    </lineage>
</organism>
<dbReference type="InterPro" id="IPR000089">
    <property type="entry name" value="Biotin_lipoyl"/>
</dbReference>
<keyword evidence="6 8" id="KW-0067">ATP-binding</keyword>
<keyword evidence="7 8" id="KW-0092">Biotin</keyword>
<dbReference type="InterPro" id="IPR013785">
    <property type="entry name" value="Aldolase_TIM"/>
</dbReference>
<evidence type="ECO:0000256" key="7">
    <source>
        <dbReference type="ARBA" id="ARBA00023267"/>
    </source>
</evidence>
<evidence type="ECO:0000256" key="3">
    <source>
        <dbReference type="ARBA" id="ARBA00022598"/>
    </source>
</evidence>
<dbReference type="SUPFAM" id="SSF52440">
    <property type="entry name" value="PreATP-grasp domain"/>
    <property type="match status" value="1"/>
</dbReference>
<dbReference type="PROSITE" id="PS50991">
    <property type="entry name" value="PYR_CT"/>
    <property type="match status" value="1"/>
</dbReference>
<feature type="domain" description="Biotin carboxylation" evidence="12">
    <location>
        <begin position="1"/>
        <end position="450"/>
    </location>
</feature>
<dbReference type="Pfam" id="PF02436">
    <property type="entry name" value="PYC_OADA"/>
    <property type="match status" value="1"/>
</dbReference>
<dbReference type="SUPFAM" id="SSF51246">
    <property type="entry name" value="Rudiment single hybrid motif"/>
    <property type="match status" value="1"/>
</dbReference>
<dbReference type="SUPFAM" id="SSF51569">
    <property type="entry name" value="Aldolase"/>
    <property type="match status" value="1"/>
</dbReference>
<dbReference type="Pfam" id="PF00682">
    <property type="entry name" value="HMGL-like"/>
    <property type="match status" value="1"/>
</dbReference>
<dbReference type="PANTHER" id="PTHR43778:SF2">
    <property type="entry name" value="PYRUVATE CARBOXYLASE, MITOCHONDRIAL"/>
    <property type="match status" value="1"/>
</dbReference>
<keyword evidence="14" id="KW-0670">Pyruvate</keyword>
<dbReference type="EC" id="6.4.1.1" evidence="2 8"/>
<dbReference type="InterPro" id="IPR011054">
    <property type="entry name" value="Rudment_hybrid_motif"/>
</dbReference>
<dbReference type="CDD" id="cd06850">
    <property type="entry name" value="biotinyl_domain"/>
    <property type="match status" value="1"/>
</dbReference>
<dbReference type="InterPro" id="IPR005479">
    <property type="entry name" value="CPAse_ATP-bd"/>
</dbReference>
<dbReference type="PROSITE" id="PS50968">
    <property type="entry name" value="BIOTINYL_LIPOYL"/>
    <property type="match status" value="1"/>
</dbReference>
<dbReference type="InterPro" id="IPR011761">
    <property type="entry name" value="ATP-grasp"/>
</dbReference>
<dbReference type="InterPro" id="IPR005930">
    <property type="entry name" value="Pyruv_COase"/>
</dbReference>
<keyword evidence="4" id="KW-0479">Metal-binding</keyword>
<keyword evidence="15" id="KW-1185">Reference proteome</keyword>
<dbReference type="Proteomes" id="UP000676079">
    <property type="component" value="Chromosome"/>
</dbReference>
<dbReference type="SMART" id="SM00878">
    <property type="entry name" value="Biotin_carb_C"/>
    <property type="match status" value="1"/>
</dbReference>
<feature type="region of interest" description="Disordered" evidence="9">
    <location>
        <begin position="478"/>
        <end position="504"/>
    </location>
</feature>
<dbReference type="InterPro" id="IPR005482">
    <property type="entry name" value="Biotin_COase_C"/>
</dbReference>
<dbReference type="InterPro" id="IPR011053">
    <property type="entry name" value="Single_hybrid_motif"/>
</dbReference>
<dbReference type="CDD" id="cd07937">
    <property type="entry name" value="DRE_TIM_PC_TC_5S"/>
    <property type="match status" value="1"/>
</dbReference>
<dbReference type="Gene3D" id="3.10.600.10">
    <property type="entry name" value="pyruvate carboxylase f1077a mutant domain"/>
    <property type="match status" value="1"/>
</dbReference>
<dbReference type="PIRSF" id="PIRSF001594">
    <property type="entry name" value="Pyruv_carbox"/>
    <property type="match status" value="1"/>
</dbReference>
<dbReference type="PROSITE" id="PS50979">
    <property type="entry name" value="BC"/>
    <property type="match status" value="1"/>
</dbReference>
<dbReference type="GO" id="GO:0004736">
    <property type="term" value="F:pyruvate carboxylase activity"/>
    <property type="evidence" value="ECO:0007669"/>
    <property type="project" value="UniProtKB-EC"/>
</dbReference>
<gene>
    <name evidence="14" type="ORF">KGD84_17180</name>
</gene>
<evidence type="ECO:0000259" key="12">
    <source>
        <dbReference type="PROSITE" id="PS50979"/>
    </source>
</evidence>
<dbReference type="Pfam" id="PF02785">
    <property type="entry name" value="Biotin_carb_C"/>
    <property type="match status" value="1"/>
</dbReference>
<evidence type="ECO:0000256" key="8">
    <source>
        <dbReference type="PIRNR" id="PIRNR001594"/>
    </source>
</evidence>
<feature type="domain" description="ATP-grasp" evidence="11">
    <location>
        <begin position="121"/>
        <end position="317"/>
    </location>
</feature>
<dbReference type="Gene3D" id="3.20.20.70">
    <property type="entry name" value="Aldolase class I"/>
    <property type="match status" value="1"/>
</dbReference>
<protein>
    <recommendedName>
        <fullName evidence="2 8">Pyruvate carboxylase</fullName>
        <ecNumber evidence="2 8">6.4.1.1</ecNumber>
    </recommendedName>
</protein>
<dbReference type="InterPro" id="IPR011764">
    <property type="entry name" value="Biotin_carboxylation_dom"/>
</dbReference>
<feature type="domain" description="Pyruvate carboxyltransferase" evidence="13">
    <location>
        <begin position="524"/>
        <end position="793"/>
    </location>
</feature>
<dbReference type="SUPFAM" id="SSF51230">
    <property type="entry name" value="Single hybrid motif"/>
    <property type="match status" value="1"/>
</dbReference>
<dbReference type="InterPro" id="IPR003379">
    <property type="entry name" value="Carboxylase_cons_dom"/>
</dbReference>
<dbReference type="SUPFAM" id="SSF56059">
    <property type="entry name" value="Glutathione synthetase ATP-binding domain-like"/>
    <property type="match status" value="1"/>
</dbReference>
<dbReference type="PANTHER" id="PTHR43778">
    <property type="entry name" value="PYRUVATE CARBOXYLASE"/>
    <property type="match status" value="1"/>
</dbReference>
<dbReference type="Gene3D" id="2.40.50.100">
    <property type="match status" value="1"/>
</dbReference>
<evidence type="ECO:0000256" key="4">
    <source>
        <dbReference type="ARBA" id="ARBA00022723"/>
    </source>
</evidence>
<evidence type="ECO:0000259" key="10">
    <source>
        <dbReference type="PROSITE" id="PS50968"/>
    </source>
</evidence>
<keyword evidence="3 8" id="KW-0436">Ligase</keyword>
<dbReference type="NCBIfam" id="TIGR01235">
    <property type="entry name" value="pyruv_carbox"/>
    <property type="match status" value="1"/>
</dbReference>
<comment type="cofactor">
    <cofactor evidence="1 8">
        <name>biotin</name>
        <dbReference type="ChEBI" id="CHEBI:57586"/>
    </cofactor>
</comment>
<dbReference type="Pfam" id="PF00364">
    <property type="entry name" value="Biotin_lipoyl"/>
    <property type="match status" value="1"/>
</dbReference>
<evidence type="ECO:0000259" key="13">
    <source>
        <dbReference type="PROSITE" id="PS50991"/>
    </source>
</evidence>